<protein>
    <submittedName>
        <fullName evidence="1">Uncharacterized protein</fullName>
    </submittedName>
</protein>
<dbReference type="OrthoDB" id="6402027at2"/>
<dbReference type="EMBL" id="SWCI01000013">
    <property type="protein sequence ID" value="TKB47584.1"/>
    <property type="molecule type" value="Genomic_DNA"/>
</dbReference>
<comment type="caution">
    <text evidence="1">The sequence shown here is derived from an EMBL/GenBank/DDBJ whole genome shotgun (WGS) entry which is preliminary data.</text>
</comment>
<gene>
    <name evidence="1" type="ORF">FCL40_15325</name>
</gene>
<proteinExistence type="predicted"/>
<evidence type="ECO:0000313" key="1">
    <source>
        <dbReference type="EMBL" id="TKB47584.1"/>
    </source>
</evidence>
<organism evidence="1 2">
    <name type="scientific">Ferrimonas sediminicola</name>
    <dbReference type="NCBI Taxonomy" id="2569538"/>
    <lineage>
        <taxon>Bacteria</taxon>
        <taxon>Pseudomonadati</taxon>
        <taxon>Pseudomonadota</taxon>
        <taxon>Gammaproteobacteria</taxon>
        <taxon>Alteromonadales</taxon>
        <taxon>Ferrimonadaceae</taxon>
        <taxon>Ferrimonas</taxon>
    </lineage>
</organism>
<dbReference type="AlphaFoldDB" id="A0A4V5NV04"/>
<evidence type="ECO:0000313" key="2">
    <source>
        <dbReference type="Proteomes" id="UP000305674"/>
    </source>
</evidence>
<dbReference type="Proteomes" id="UP000305674">
    <property type="component" value="Unassembled WGS sequence"/>
</dbReference>
<accession>A0A4V5NV04</accession>
<reference evidence="1 2" key="1">
    <citation type="submission" date="2019-04" db="EMBL/GenBank/DDBJ databases">
        <authorList>
            <person name="Hwang J.C."/>
        </authorList>
    </citation>
    <scope>NUCLEOTIDE SEQUENCE [LARGE SCALE GENOMIC DNA]</scope>
    <source>
        <strain evidence="1 2">IMCC35001</strain>
    </source>
</reference>
<dbReference type="RefSeq" id="WP_136854175.1">
    <property type="nucleotide sequence ID" value="NZ_SWCI01000013.1"/>
</dbReference>
<sequence length="150" mass="16783">MAKRRNWNNALIIALSLFGMLLLYVTNLISPNSSSYPLLPEGRAIEALVLQELVVHREGEGWRSEPQLDAERLDGLMALWSDARLLPINDPVPQPRGPVQVDLYLDDGEDPVTVLLYPELGYVKLLGQPQWWKLLSAQGEALLNRGSKDA</sequence>
<name>A0A4V5NV04_9GAMM</name>
<keyword evidence="2" id="KW-1185">Reference proteome</keyword>